<organism evidence="2 3">
    <name type="scientific">Ureibacillus endophyticus</name>
    <dbReference type="NCBI Taxonomy" id="1978490"/>
    <lineage>
        <taxon>Bacteria</taxon>
        <taxon>Bacillati</taxon>
        <taxon>Bacillota</taxon>
        <taxon>Bacilli</taxon>
        <taxon>Bacillales</taxon>
        <taxon>Caryophanaceae</taxon>
        <taxon>Ureibacillus</taxon>
    </lineage>
</organism>
<dbReference type="Gene3D" id="1.10.3210.10">
    <property type="entry name" value="Hypothetical protein af1432"/>
    <property type="match status" value="1"/>
</dbReference>
<evidence type="ECO:0000313" key="3">
    <source>
        <dbReference type="Proteomes" id="UP000272238"/>
    </source>
</evidence>
<dbReference type="PANTHER" id="PTHR43155">
    <property type="entry name" value="CYCLIC DI-GMP PHOSPHODIESTERASE PA4108-RELATED"/>
    <property type="match status" value="1"/>
</dbReference>
<dbReference type="InterPro" id="IPR037522">
    <property type="entry name" value="HD_GYP_dom"/>
</dbReference>
<sequence>MEATKVHINDLRVGKIVSEDIYANTQYPILLKNTKLSQEHLYILKAFNIVQIPILLDGKDQERKEKKEPEEKSEVNVAVEKVVVVDRFGNKYNDVIDEFKKMFNGWGAGAKIDITKVRTMILPLVEKILEDRTIIFDLNSFSNAKDYLYHHCIATGLISAAIAQKLGYERGYVLQIAIAGTLADCGMARIPLRIREKKEPLNQLEFNEIRKHPIFSLQMVKNVPAFKEEMKEAIYQHHERLDGSGYPEKLRVGSVSNFGQIIAVADTFHAMTSERLYRLKESPFKVIEKIKESEFGKFDIQVVQALVDLVAALPIGTKIELSNLERGEIMFINKFAPTRPLIKLSSSGEIIDLSKNRSFYISRVITNE</sequence>
<dbReference type="CDD" id="cd00077">
    <property type="entry name" value="HDc"/>
    <property type="match status" value="1"/>
</dbReference>
<dbReference type="RefSeq" id="WP_121214613.1">
    <property type="nucleotide sequence ID" value="NZ_RBZN01000021.1"/>
</dbReference>
<evidence type="ECO:0000259" key="1">
    <source>
        <dbReference type="PROSITE" id="PS51832"/>
    </source>
</evidence>
<keyword evidence="3" id="KW-1185">Reference proteome</keyword>
<dbReference type="PROSITE" id="PS51832">
    <property type="entry name" value="HD_GYP"/>
    <property type="match status" value="1"/>
</dbReference>
<dbReference type="SMART" id="SM00471">
    <property type="entry name" value="HDc"/>
    <property type="match status" value="1"/>
</dbReference>
<protein>
    <submittedName>
        <fullName evidence="2">HD-GYP domain-containing protein</fullName>
    </submittedName>
</protein>
<dbReference type="Proteomes" id="UP000272238">
    <property type="component" value="Unassembled WGS sequence"/>
</dbReference>
<dbReference type="InterPro" id="IPR003607">
    <property type="entry name" value="HD/PDEase_dom"/>
</dbReference>
<accession>A0A494Z226</accession>
<dbReference type="SUPFAM" id="SSF109604">
    <property type="entry name" value="HD-domain/PDEase-like"/>
    <property type="match status" value="1"/>
</dbReference>
<proteinExistence type="predicted"/>
<dbReference type="OrthoDB" id="9759601at2"/>
<evidence type="ECO:0000313" key="2">
    <source>
        <dbReference type="EMBL" id="RKQ16490.1"/>
    </source>
</evidence>
<dbReference type="PANTHER" id="PTHR43155:SF2">
    <property type="entry name" value="CYCLIC DI-GMP PHOSPHODIESTERASE PA4108"/>
    <property type="match status" value="1"/>
</dbReference>
<reference evidence="2 3" key="1">
    <citation type="journal article" date="2016" name="Antonie Van Leeuwenhoek">
        <title>Lysinibacillus endophyticus sp. nov., an indole-3-acetic acid producing endophytic bacterium isolated from corn root (Zea mays cv. Xinken-5).</title>
        <authorList>
            <person name="Yu J."/>
            <person name="Guan X."/>
            <person name="Liu C."/>
            <person name="Xiang W."/>
            <person name="Yu Z."/>
            <person name="Liu X."/>
            <person name="Wang G."/>
        </authorList>
    </citation>
    <scope>NUCLEOTIDE SEQUENCE [LARGE SCALE GENOMIC DNA]</scope>
    <source>
        <strain evidence="2 3">DSM 100506</strain>
    </source>
</reference>
<name>A0A494Z226_9BACL</name>
<dbReference type="AlphaFoldDB" id="A0A494Z226"/>
<dbReference type="EMBL" id="RBZN01000021">
    <property type="protein sequence ID" value="RKQ16490.1"/>
    <property type="molecule type" value="Genomic_DNA"/>
</dbReference>
<comment type="caution">
    <text evidence="2">The sequence shown here is derived from an EMBL/GenBank/DDBJ whole genome shotgun (WGS) entry which is preliminary data.</text>
</comment>
<gene>
    <name evidence="2" type="ORF">D8M03_09890</name>
</gene>
<dbReference type="Pfam" id="PF13487">
    <property type="entry name" value="HD_5"/>
    <property type="match status" value="1"/>
</dbReference>
<feature type="domain" description="HD-GYP" evidence="1">
    <location>
        <begin position="126"/>
        <end position="322"/>
    </location>
</feature>